<dbReference type="EMBL" id="JAXIOK010000001">
    <property type="protein sequence ID" value="KAK4779804.1"/>
    <property type="molecule type" value="Genomic_DNA"/>
</dbReference>
<evidence type="ECO:0000313" key="3">
    <source>
        <dbReference type="Proteomes" id="UP001345219"/>
    </source>
</evidence>
<name>A0AAN7L915_9MYRT</name>
<keyword evidence="1" id="KW-0472">Membrane</keyword>
<keyword evidence="1" id="KW-1133">Transmembrane helix</keyword>
<dbReference type="Proteomes" id="UP001345219">
    <property type="component" value="Chromosome 13"/>
</dbReference>
<feature type="transmembrane region" description="Helical" evidence="1">
    <location>
        <begin position="193"/>
        <end position="212"/>
    </location>
</feature>
<dbReference type="AlphaFoldDB" id="A0AAN7L915"/>
<keyword evidence="1" id="KW-0812">Transmembrane</keyword>
<feature type="transmembrane region" description="Helical" evidence="1">
    <location>
        <begin position="158"/>
        <end position="181"/>
    </location>
</feature>
<comment type="caution">
    <text evidence="2">The sequence shown here is derived from an EMBL/GenBank/DDBJ whole genome shotgun (WGS) entry which is preliminary data.</text>
</comment>
<keyword evidence="3" id="KW-1185">Reference proteome</keyword>
<protein>
    <recommendedName>
        <fullName evidence="4">PLAC8 motif-containing protein</fullName>
    </recommendedName>
</protein>
<gene>
    <name evidence="2" type="ORF">SAY87_015910</name>
</gene>
<feature type="transmembrane region" description="Helical" evidence="1">
    <location>
        <begin position="98"/>
        <end position="117"/>
    </location>
</feature>
<evidence type="ECO:0000256" key="1">
    <source>
        <dbReference type="SAM" id="Phobius"/>
    </source>
</evidence>
<dbReference type="NCBIfam" id="TIGR01571">
    <property type="entry name" value="A_thal_Cys_rich"/>
    <property type="match status" value="2"/>
</dbReference>
<dbReference type="PANTHER" id="PTHR15907">
    <property type="entry name" value="DUF614 FAMILY PROTEIN-RELATED"/>
    <property type="match status" value="1"/>
</dbReference>
<organism evidence="2 3">
    <name type="scientific">Trapa incisa</name>
    <dbReference type="NCBI Taxonomy" id="236973"/>
    <lineage>
        <taxon>Eukaryota</taxon>
        <taxon>Viridiplantae</taxon>
        <taxon>Streptophyta</taxon>
        <taxon>Embryophyta</taxon>
        <taxon>Tracheophyta</taxon>
        <taxon>Spermatophyta</taxon>
        <taxon>Magnoliopsida</taxon>
        <taxon>eudicotyledons</taxon>
        <taxon>Gunneridae</taxon>
        <taxon>Pentapetalae</taxon>
        <taxon>rosids</taxon>
        <taxon>malvids</taxon>
        <taxon>Myrtales</taxon>
        <taxon>Lythraceae</taxon>
        <taxon>Trapa</taxon>
    </lineage>
</organism>
<dbReference type="InterPro" id="IPR006461">
    <property type="entry name" value="PLAC_motif_containing"/>
</dbReference>
<accession>A0AAN7L915</accession>
<reference evidence="2 3" key="1">
    <citation type="journal article" date="2023" name="Hortic Res">
        <title>Pangenome of water caltrop reveals structural variations and asymmetric subgenome divergence after allopolyploidization.</title>
        <authorList>
            <person name="Zhang X."/>
            <person name="Chen Y."/>
            <person name="Wang L."/>
            <person name="Yuan Y."/>
            <person name="Fang M."/>
            <person name="Shi L."/>
            <person name="Lu R."/>
            <person name="Comes H.P."/>
            <person name="Ma Y."/>
            <person name="Chen Y."/>
            <person name="Huang G."/>
            <person name="Zhou Y."/>
            <person name="Zheng Z."/>
            <person name="Qiu Y."/>
        </authorList>
    </citation>
    <scope>NUCLEOTIDE SEQUENCE [LARGE SCALE GENOMIC DNA]</scope>
    <source>
        <tissue evidence="2">Roots</tissue>
    </source>
</reference>
<sequence length="281" mass="31844">MGKLEEEQKSPVYPPPTGIPTTQPAPMYTEAPSALAIQQPPYPYQLQLENRGPWSVGLFDCFSESGLCCLSCWCPCITFGQISEIIDRGTSTSGLNTALYILIWAISGCACIYSCLYRMKMREQYRLEGSPTEDFFIHCCCEPCSLTQQYRELQNRGFNVALVCLSFWCPCITFGQVSEIIDRGSSSCQKNCLLHFVIGCITGWPCIYSSLYRTKMREQYNLEGSPAKDLCIHCFCEPCSLTQQYRELQHRGFDVPLGWQENMKRQSQSQAPPVVEVGMKR</sequence>
<dbReference type="Pfam" id="PF04749">
    <property type="entry name" value="PLAC8"/>
    <property type="match status" value="2"/>
</dbReference>
<proteinExistence type="predicted"/>
<evidence type="ECO:0000313" key="2">
    <source>
        <dbReference type="EMBL" id="KAK4779804.1"/>
    </source>
</evidence>
<evidence type="ECO:0008006" key="4">
    <source>
        <dbReference type="Google" id="ProtNLM"/>
    </source>
</evidence>